<protein>
    <submittedName>
        <fullName evidence="8">Cytochrome P450</fullName>
    </submittedName>
</protein>
<dbReference type="OrthoDB" id="1470350at2759"/>
<evidence type="ECO:0000256" key="6">
    <source>
        <dbReference type="ARBA" id="ARBA00023033"/>
    </source>
</evidence>
<dbReference type="InterPro" id="IPR001128">
    <property type="entry name" value="Cyt_P450"/>
</dbReference>
<keyword evidence="9" id="KW-1185">Reference proteome</keyword>
<name>A0A6A6QDG1_9PEZI</name>
<dbReference type="GO" id="GO:0005506">
    <property type="term" value="F:iron ion binding"/>
    <property type="evidence" value="ECO:0007669"/>
    <property type="project" value="InterPro"/>
</dbReference>
<dbReference type="GO" id="GO:0004497">
    <property type="term" value="F:monooxygenase activity"/>
    <property type="evidence" value="ECO:0007669"/>
    <property type="project" value="UniProtKB-KW"/>
</dbReference>
<organism evidence="8 9">
    <name type="scientific">Lophium mytilinum</name>
    <dbReference type="NCBI Taxonomy" id="390894"/>
    <lineage>
        <taxon>Eukaryota</taxon>
        <taxon>Fungi</taxon>
        <taxon>Dikarya</taxon>
        <taxon>Ascomycota</taxon>
        <taxon>Pezizomycotina</taxon>
        <taxon>Dothideomycetes</taxon>
        <taxon>Pleosporomycetidae</taxon>
        <taxon>Mytilinidiales</taxon>
        <taxon>Mytilinidiaceae</taxon>
        <taxon>Lophium</taxon>
    </lineage>
</organism>
<dbReference type="SUPFAM" id="SSF48264">
    <property type="entry name" value="Cytochrome P450"/>
    <property type="match status" value="1"/>
</dbReference>
<evidence type="ECO:0000313" key="8">
    <source>
        <dbReference type="EMBL" id="KAF2490056.1"/>
    </source>
</evidence>
<evidence type="ECO:0000256" key="1">
    <source>
        <dbReference type="ARBA" id="ARBA00010617"/>
    </source>
</evidence>
<dbReference type="GO" id="GO:0016705">
    <property type="term" value="F:oxidoreductase activity, acting on paired donors, with incorporation or reduction of molecular oxygen"/>
    <property type="evidence" value="ECO:0007669"/>
    <property type="project" value="InterPro"/>
</dbReference>
<dbReference type="CDD" id="cd00302">
    <property type="entry name" value="cytochrome_P450"/>
    <property type="match status" value="1"/>
</dbReference>
<dbReference type="PANTHER" id="PTHR24286">
    <property type="entry name" value="CYTOCHROME P450 26"/>
    <property type="match status" value="1"/>
</dbReference>
<dbReference type="PROSITE" id="PS00086">
    <property type="entry name" value="CYTOCHROME_P450"/>
    <property type="match status" value="1"/>
</dbReference>
<dbReference type="Pfam" id="PF00067">
    <property type="entry name" value="p450"/>
    <property type="match status" value="1"/>
</dbReference>
<sequence length="463" mass="50690">MASNPPPQLPPGMTSSLRGISETYSFHASPEAFIASRVLAYQKEHPSLGTSQAIIRAKILNRNVAVVSSHAQITHILKSSDGYTAGAAYAELMAPFFPSPNLLLLEGEEHVHIRQAWEGRLEGMFGKVEGLVKRLTKEHFAPLANGEEVELYETLKTLSWKILLGVFISLIPEEDEIDVVEKHQETLLRGQFSLMPISVNAGFWHSPRKRGIDAKTRLQEILGERLKEDPARCPFNLSSGEQIDEAANHSVLFTSSLAAKAIASFMTALFLNIFFFPGSKKGFAATLANTADGGSCKKALRSIVLETERLSPPIVGIMRRSTQENTVPSPHDQPDGLIPSGWDVWLYFVGGGRDPTIYGDSWGRFEPGRYLDSDVSPAFAFGAGSKTCLGQHLIREIVTAVAEACLDMRLNLDGDVTASGVRARLGWTENDEVSPEVWAADMKQLPTQHPTKPVRVRISSGTS</sequence>
<evidence type="ECO:0000256" key="5">
    <source>
        <dbReference type="ARBA" id="ARBA00023004"/>
    </source>
</evidence>
<keyword evidence="2 7" id="KW-0349">Heme</keyword>
<evidence type="ECO:0000256" key="3">
    <source>
        <dbReference type="ARBA" id="ARBA00022723"/>
    </source>
</evidence>
<dbReference type="PANTHER" id="PTHR24286:SF384">
    <property type="entry name" value="P450, PUTATIVE (EUROFUNG)-RELATED"/>
    <property type="match status" value="1"/>
</dbReference>
<dbReference type="GO" id="GO:0016125">
    <property type="term" value="P:sterol metabolic process"/>
    <property type="evidence" value="ECO:0007669"/>
    <property type="project" value="TreeGrafter"/>
</dbReference>
<accession>A0A6A6QDG1</accession>
<keyword evidence="6 7" id="KW-0503">Monooxygenase</keyword>
<dbReference type="InterPro" id="IPR036396">
    <property type="entry name" value="Cyt_P450_sf"/>
</dbReference>
<dbReference type="GO" id="GO:0020037">
    <property type="term" value="F:heme binding"/>
    <property type="evidence" value="ECO:0007669"/>
    <property type="project" value="InterPro"/>
</dbReference>
<keyword evidence="5 7" id="KW-0408">Iron</keyword>
<comment type="similarity">
    <text evidence="1 7">Belongs to the cytochrome P450 family.</text>
</comment>
<dbReference type="Gene3D" id="1.10.630.10">
    <property type="entry name" value="Cytochrome P450"/>
    <property type="match status" value="1"/>
</dbReference>
<dbReference type="InterPro" id="IPR017972">
    <property type="entry name" value="Cyt_P450_CS"/>
</dbReference>
<reference evidence="8" key="1">
    <citation type="journal article" date="2020" name="Stud. Mycol.">
        <title>101 Dothideomycetes genomes: a test case for predicting lifestyles and emergence of pathogens.</title>
        <authorList>
            <person name="Haridas S."/>
            <person name="Albert R."/>
            <person name="Binder M."/>
            <person name="Bloem J."/>
            <person name="Labutti K."/>
            <person name="Salamov A."/>
            <person name="Andreopoulos B."/>
            <person name="Baker S."/>
            <person name="Barry K."/>
            <person name="Bills G."/>
            <person name="Bluhm B."/>
            <person name="Cannon C."/>
            <person name="Castanera R."/>
            <person name="Culley D."/>
            <person name="Daum C."/>
            <person name="Ezra D."/>
            <person name="Gonzalez J."/>
            <person name="Henrissat B."/>
            <person name="Kuo A."/>
            <person name="Liang C."/>
            <person name="Lipzen A."/>
            <person name="Lutzoni F."/>
            <person name="Magnuson J."/>
            <person name="Mondo S."/>
            <person name="Nolan M."/>
            <person name="Ohm R."/>
            <person name="Pangilinan J."/>
            <person name="Park H.-J."/>
            <person name="Ramirez L."/>
            <person name="Alfaro M."/>
            <person name="Sun H."/>
            <person name="Tritt A."/>
            <person name="Yoshinaga Y."/>
            <person name="Zwiers L.-H."/>
            <person name="Turgeon B."/>
            <person name="Goodwin S."/>
            <person name="Spatafora J."/>
            <person name="Crous P."/>
            <person name="Grigoriev I."/>
        </authorList>
    </citation>
    <scope>NUCLEOTIDE SEQUENCE</scope>
    <source>
        <strain evidence="8">CBS 269.34</strain>
    </source>
</reference>
<evidence type="ECO:0000313" key="9">
    <source>
        <dbReference type="Proteomes" id="UP000799750"/>
    </source>
</evidence>
<dbReference type="Proteomes" id="UP000799750">
    <property type="component" value="Unassembled WGS sequence"/>
</dbReference>
<dbReference type="EMBL" id="MU004198">
    <property type="protein sequence ID" value="KAF2490056.1"/>
    <property type="molecule type" value="Genomic_DNA"/>
</dbReference>
<dbReference type="AlphaFoldDB" id="A0A6A6QDG1"/>
<keyword evidence="3 7" id="KW-0479">Metal-binding</keyword>
<evidence type="ECO:0000256" key="2">
    <source>
        <dbReference type="ARBA" id="ARBA00022617"/>
    </source>
</evidence>
<gene>
    <name evidence="8" type="ORF">BU16DRAFT_169329</name>
</gene>
<evidence type="ECO:0000256" key="7">
    <source>
        <dbReference type="RuleBase" id="RU000461"/>
    </source>
</evidence>
<proteinExistence type="inferred from homology"/>
<keyword evidence="4 7" id="KW-0560">Oxidoreductase</keyword>
<evidence type="ECO:0000256" key="4">
    <source>
        <dbReference type="ARBA" id="ARBA00023002"/>
    </source>
</evidence>